<feature type="transmembrane region" description="Helical" evidence="11">
    <location>
        <begin position="65"/>
        <end position="82"/>
    </location>
</feature>
<evidence type="ECO:0000256" key="9">
    <source>
        <dbReference type="ARBA" id="ARBA00022840"/>
    </source>
</evidence>
<dbReference type="GO" id="GO:0005524">
    <property type="term" value="F:ATP binding"/>
    <property type="evidence" value="ECO:0007669"/>
    <property type="project" value="UniProtKB-KW"/>
</dbReference>
<evidence type="ECO:0000256" key="10">
    <source>
        <dbReference type="ARBA" id="ARBA00023012"/>
    </source>
</evidence>
<dbReference type="SUPFAM" id="SSF55874">
    <property type="entry name" value="ATPase domain of HSP90 chaperone/DNA topoisomerase II/histidine kinase"/>
    <property type="match status" value="1"/>
</dbReference>
<organism evidence="13 14">
    <name type="scientific">Pontibacillus litoralis JSM 072002</name>
    <dbReference type="NCBI Taxonomy" id="1385512"/>
    <lineage>
        <taxon>Bacteria</taxon>
        <taxon>Bacillati</taxon>
        <taxon>Bacillota</taxon>
        <taxon>Bacilli</taxon>
        <taxon>Bacillales</taxon>
        <taxon>Bacillaceae</taxon>
        <taxon>Pontibacillus</taxon>
    </lineage>
</organism>
<feature type="transmembrane region" description="Helical" evidence="11">
    <location>
        <begin position="88"/>
        <end position="109"/>
    </location>
</feature>
<keyword evidence="10" id="KW-0902">Two-component regulatory system</keyword>
<reference evidence="13 14" key="1">
    <citation type="submission" date="2013-08" db="EMBL/GenBank/DDBJ databases">
        <authorList>
            <person name="Huang J."/>
            <person name="Wang G."/>
        </authorList>
    </citation>
    <scope>NUCLEOTIDE SEQUENCE [LARGE SCALE GENOMIC DNA]</scope>
    <source>
        <strain evidence="13 14">JSM 072002</strain>
    </source>
</reference>
<dbReference type="InterPro" id="IPR005467">
    <property type="entry name" value="His_kinase_dom"/>
</dbReference>
<evidence type="ECO:0000256" key="1">
    <source>
        <dbReference type="ARBA" id="ARBA00000085"/>
    </source>
</evidence>
<proteinExistence type="predicted"/>
<evidence type="ECO:0000256" key="6">
    <source>
        <dbReference type="ARBA" id="ARBA00022679"/>
    </source>
</evidence>
<dbReference type="AlphaFoldDB" id="A0A0A5G4X0"/>
<dbReference type="InterPro" id="IPR036890">
    <property type="entry name" value="HATPase_C_sf"/>
</dbReference>
<feature type="transmembrane region" description="Helical" evidence="11">
    <location>
        <begin position="168"/>
        <end position="190"/>
    </location>
</feature>
<dbReference type="InterPro" id="IPR036097">
    <property type="entry name" value="HisK_dim/P_sf"/>
</dbReference>
<dbReference type="CDD" id="cd00075">
    <property type="entry name" value="HATPase"/>
    <property type="match status" value="1"/>
</dbReference>
<evidence type="ECO:0000256" key="5">
    <source>
        <dbReference type="ARBA" id="ARBA00022553"/>
    </source>
</evidence>
<dbReference type="CDD" id="cd00082">
    <property type="entry name" value="HisKA"/>
    <property type="match status" value="1"/>
</dbReference>
<keyword evidence="8 13" id="KW-0418">Kinase</keyword>
<keyword evidence="7" id="KW-0547">Nucleotide-binding</keyword>
<dbReference type="InterPro" id="IPR003661">
    <property type="entry name" value="HisK_dim/P_dom"/>
</dbReference>
<evidence type="ECO:0000256" key="8">
    <source>
        <dbReference type="ARBA" id="ARBA00022777"/>
    </source>
</evidence>
<dbReference type="GO" id="GO:0000155">
    <property type="term" value="F:phosphorelay sensor kinase activity"/>
    <property type="evidence" value="ECO:0007669"/>
    <property type="project" value="InterPro"/>
</dbReference>
<comment type="catalytic activity">
    <reaction evidence="1">
        <text>ATP + protein L-histidine = ADP + protein N-phospho-L-histidine.</text>
        <dbReference type="EC" id="2.7.13.3"/>
    </reaction>
</comment>
<dbReference type="PRINTS" id="PR00344">
    <property type="entry name" value="BCTRLSENSOR"/>
</dbReference>
<keyword evidence="14" id="KW-1185">Reference proteome</keyword>
<evidence type="ECO:0000256" key="3">
    <source>
        <dbReference type="ARBA" id="ARBA00012438"/>
    </source>
</evidence>
<evidence type="ECO:0000313" key="13">
    <source>
        <dbReference type="EMBL" id="KGX86125.1"/>
    </source>
</evidence>
<dbReference type="Gene3D" id="1.10.287.130">
    <property type="match status" value="1"/>
</dbReference>
<accession>A0A0A5G4X0</accession>
<dbReference type="EC" id="2.7.13.3" evidence="3"/>
<dbReference type="Proteomes" id="UP000030401">
    <property type="component" value="Unassembled WGS sequence"/>
</dbReference>
<sequence length="428" mass="48062">MPLWLSADAVDLHSLMEKLSENPNGNTLMLTAILLVMLNTFRALPHYLGALLLGDELSVRLERPWLKVAIPIVVIPFVYFFINLYNPLRYHFGGPAILLVCSIIVLQFISNGNLRPVLKGFILIQLIFGLQWLDVVVWLTPFGFGGGPISSELKIIASQIGMDSALSFYSLLLCCVFTINTLVLVIYLTVSEQKTLMKHNLHLARGEIIESRSGREALHLVHDLKTPLALIEGLNSLIQLKTKDKAILAYTERISNSIESTSNMVSEILYKDKKNWCSLKLLIGYVRANKLSYSDIHFHFELGAGEQTEIFINKIRMTRAIINLIDNACDAVEGIQDAHITIHTAEDKQHVKLGVEDNGKGMTHKEQKNILRAGYSTKAHPGVGLTFVKNVVEEHDATLHISSSKQIGTIIWIKLPKECVRHEHTNYR</sequence>
<comment type="caution">
    <text evidence="13">The sequence shown here is derived from an EMBL/GenBank/DDBJ whole genome shotgun (WGS) entry which is preliminary data.</text>
</comment>
<dbReference type="STRING" id="1385512.N784_06055"/>
<keyword evidence="9" id="KW-0067">ATP-binding</keyword>
<dbReference type="OrthoDB" id="84942at2"/>
<dbReference type="SMART" id="SM00387">
    <property type="entry name" value="HATPase_c"/>
    <property type="match status" value="1"/>
</dbReference>
<dbReference type="PROSITE" id="PS50109">
    <property type="entry name" value="HIS_KIN"/>
    <property type="match status" value="1"/>
</dbReference>
<evidence type="ECO:0000256" key="7">
    <source>
        <dbReference type="ARBA" id="ARBA00022741"/>
    </source>
</evidence>
<keyword evidence="11" id="KW-1133">Transmembrane helix</keyword>
<evidence type="ECO:0000256" key="11">
    <source>
        <dbReference type="SAM" id="Phobius"/>
    </source>
</evidence>
<dbReference type="EMBL" id="AVPG01000016">
    <property type="protein sequence ID" value="KGX86125.1"/>
    <property type="molecule type" value="Genomic_DNA"/>
</dbReference>
<dbReference type="PANTHER" id="PTHR44936:SF10">
    <property type="entry name" value="SENSOR PROTEIN RSTB"/>
    <property type="match status" value="1"/>
</dbReference>
<feature type="transmembrane region" description="Helical" evidence="11">
    <location>
        <begin position="121"/>
        <end position="144"/>
    </location>
</feature>
<evidence type="ECO:0000259" key="12">
    <source>
        <dbReference type="PROSITE" id="PS50109"/>
    </source>
</evidence>
<dbReference type="SUPFAM" id="SSF47384">
    <property type="entry name" value="Homodimeric domain of signal transducing histidine kinase"/>
    <property type="match status" value="1"/>
</dbReference>
<dbReference type="Pfam" id="PF02518">
    <property type="entry name" value="HATPase_c"/>
    <property type="match status" value="1"/>
</dbReference>
<feature type="transmembrane region" description="Helical" evidence="11">
    <location>
        <begin position="28"/>
        <end position="53"/>
    </location>
</feature>
<dbReference type="PANTHER" id="PTHR44936">
    <property type="entry name" value="SENSOR PROTEIN CREC"/>
    <property type="match status" value="1"/>
</dbReference>
<dbReference type="Gene3D" id="3.30.565.10">
    <property type="entry name" value="Histidine kinase-like ATPase, C-terminal domain"/>
    <property type="match status" value="1"/>
</dbReference>
<protein>
    <recommendedName>
        <fullName evidence="3">histidine kinase</fullName>
        <ecNumber evidence="3">2.7.13.3</ecNumber>
    </recommendedName>
</protein>
<keyword evidence="11" id="KW-0472">Membrane</keyword>
<feature type="domain" description="Histidine kinase" evidence="12">
    <location>
        <begin position="219"/>
        <end position="419"/>
    </location>
</feature>
<dbReference type="InterPro" id="IPR003594">
    <property type="entry name" value="HATPase_dom"/>
</dbReference>
<keyword evidence="11" id="KW-0812">Transmembrane</keyword>
<dbReference type="eggNOG" id="COG0642">
    <property type="taxonomic scope" value="Bacteria"/>
</dbReference>
<evidence type="ECO:0000313" key="14">
    <source>
        <dbReference type="Proteomes" id="UP000030401"/>
    </source>
</evidence>
<keyword evidence="4" id="KW-1003">Cell membrane</keyword>
<dbReference type="InterPro" id="IPR050980">
    <property type="entry name" value="2C_sensor_his_kinase"/>
</dbReference>
<name>A0A0A5G4X0_9BACI</name>
<dbReference type="InterPro" id="IPR004358">
    <property type="entry name" value="Sig_transdc_His_kin-like_C"/>
</dbReference>
<gene>
    <name evidence="13" type="ORF">N784_06055</name>
</gene>
<evidence type="ECO:0000256" key="2">
    <source>
        <dbReference type="ARBA" id="ARBA00004651"/>
    </source>
</evidence>
<keyword evidence="6" id="KW-0808">Transferase</keyword>
<keyword evidence="5" id="KW-0597">Phosphoprotein</keyword>
<comment type="subcellular location">
    <subcellularLocation>
        <location evidence="2">Cell membrane</location>
        <topology evidence="2">Multi-pass membrane protein</topology>
    </subcellularLocation>
</comment>
<evidence type="ECO:0000256" key="4">
    <source>
        <dbReference type="ARBA" id="ARBA00022475"/>
    </source>
</evidence>
<dbReference type="GO" id="GO:0005886">
    <property type="term" value="C:plasma membrane"/>
    <property type="evidence" value="ECO:0007669"/>
    <property type="project" value="UniProtKB-SubCell"/>
</dbReference>